<evidence type="ECO:0000313" key="3">
    <source>
        <dbReference type="Proteomes" id="UP000412311"/>
    </source>
</evidence>
<proteinExistence type="predicted"/>
<dbReference type="Proteomes" id="UP000412311">
    <property type="component" value="Unassembled WGS sequence"/>
</dbReference>
<dbReference type="EMBL" id="CABVJG010000002">
    <property type="protein sequence ID" value="VVP85888.1"/>
    <property type="molecule type" value="Genomic_DNA"/>
</dbReference>
<organism evidence="2 3">
    <name type="scientific">Pseudomonas fluorescens</name>
    <dbReference type="NCBI Taxonomy" id="294"/>
    <lineage>
        <taxon>Bacteria</taxon>
        <taxon>Pseudomonadati</taxon>
        <taxon>Pseudomonadota</taxon>
        <taxon>Gammaproteobacteria</taxon>
        <taxon>Pseudomonadales</taxon>
        <taxon>Pseudomonadaceae</taxon>
        <taxon>Pseudomonas</taxon>
    </lineage>
</organism>
<evidence type="ECO:0000313" key="2">
    <source>
        <dbReference type="EMBL" id="VVP85888.1"/>
    </source>
</evidence>
<dbReference type="InterPro" id="IPR009492">
    <property type="entry name" value="TniQ"/>
</dbReference>
<accession>A0A5E7SJ37</accession>
<protein>
    <recommendedName>
        <fullName evidence="1">TniQ domain-containing protein</fullName>
    </recommendedName>
</protein>
<dbReference type="Pfam" id="PF06527">
    <property type="entry name" value="TniQ"/>
    <property type="match status" value="1"/>
</dbReference>
<gene>
    <name evidence="2" type="ORF">PS925_00921</name>
</gene>
<name>A0A5E7SJ37_PSEFL</name>
<reference evidence="2 3" key="1">
    <citation type="submission" date="2019-09" db="EMBL/GenBank/DDBJ databases">
        <authorList>
            <person name="Chandra G."/>
            <person name="Truman W A."/>
        </authorList>
    </citation>
    <scope>NUCLEOTIDE SEQUENCE [LARGE SCALE GENOMIC DNA]</scope>
    <source>
        <strain evidence="2">PS925</strain>
    </source>
</reference>
<sequence>MRAFIGSLKPVHDETLSSWLSRMYHKRYFDGALTSEFEQLAAKDPNSNGDSDFLYESPTFLSYFTAVQQREIEIRFRMPKSDVTLPSSSCKYCSECFQDDIGNLLVPIWRRSWRISGAAVCMNHPRPVLLSRLIQCPTDLRDRGWQGFKEYLESPASRLRANFPIMNSSSDKGAAQNEKLLQLVKRVQRWYQAHTSDHRSKRLSRNSLRFLLGIWLHQADTPKLSPGIARTCFQSPLRQSRPNAGRLTAPEASIDTATPRELAVAYWLMGVAYELITREEAVFIRETIRTAFSPFPTTKMQIAASTTANYLDEGLSRLIHEAKSALTLDEFREVSWVLIRLIQSKS</sequence>
<dbReference type="RefSeq" id="WP_150792787.1">
    <property type="nucleotide sequence ID" value="NZ_CABVJG010000002.1"/>
</dbReference>
<feature type="domain" description="TniQ" evidence="1">
    <location>
        <begin position="8"/>
        <end position="124"/>
    </location>
</feature>
<dbReference type="AlphaFoldDB" id="A0A5E7SJ37"/>
<evidence type="ECO:0000259" key="1">
    <source>
        <dbReference type="Pfam" id="PF06527"/>
    </source>
</evidence>